<gene>
    <name evidence="2" type="ORF">BRAN1462_LOCUS52587</name>
</gene>
<reference evidence="2" key="1">
    <citation type="submission" date="2021-01" db="EMBL/GenBank/DDBJ databases">
        <authorList>
            <person name="Corre E."/>
            <person name="Pelletier E."/>
            <person name="Niang G."/>
            <person name="Scheremetjew M."/>
            <person name="Finn R."/>
            <person name="Kale V."/>
            <person name="Holt S."/>
            <person name="Cochrane G."/>
            <person name="Meng A."/>
            <person name="Brown T."/>
            <person name="Cohen L."/>
        </authorList>
    </citation>
    <scope>NUCLEOTIDE SEQUENCE</scope>
    <source>
        <strain evidence="2">RCC3387</strain>
    </source>
</reference>
<sequence>MWRGIGPPVGVAVTTAGDGGTAGPKEGDAGHSAAVGLRKAATTTRVGVCTDARRVTAPAGGWLSGLTMTALVGDASGPFAAMREMETRTGDAIGCTTTVFVIGELIGDTIIGPTAFFEPVRLGESSKCNGAGIGRRMGEQEVEVPSEDAPVSCVASSTT</sequence>
<dbReference type="AlphaFoldDB" id="A0A7S2Q784"/>
<feature type="region of interest" description="Disordered" evidence="1">
    <location>
        <begin position="1"/>
        <end position="32"/>
    </location>
</feature>
<accession>A0A7S2Q784</accession>
<proteinExistence type="predicted"/>
<feature type="region of interest" description="Disordered" evidence="1">
    <location>
        <begin position="138"/>
        <end position="159"/>
    </location>
</feature>
<evidence type="ECO:0000313" key="2">
    <source>
        <dbReference type="EMBL" id="CAD9634765.1"/>
    </source>
</evidence>
<dbReference type="EMBL" id="HBGW01082854">
    <property type="protein sequence ID" value="CAD9634765.1"/>
    <property type="molecule type" value="Transcribed_RNA"/>
</dbReference>
<organism evidence="2">
    <name type="scientific">Zooxanthella nutricula</name>
    <dbReference type="NCBI Taxonomy" id="1333877"/>
    <lineage>
        <taxon>Eukaryota</taxon>
        <taxon>Sar</taxon>
        <taxon>Alveolata</taxon>
        <taxon>Dinophyceae</taxon>
        <taxon>Peridiniales</taxon>
        <taxon>Peridiniales incertae sedis</taxon>
        <taxon>Zooxanthella</taxon>
    </lineage>
</organism>
<protein>
    <submittedName>
        <fullName evidence="2">Uncharacterized protein</fullName>
    </submittedName>
</protein>
<name>A0A7S2Q784_9DINO</name>
<evidence type="ECO:0000256" key="1">
    <source>
        <dbReference type="SAM" id="MobiDB-lite"/>
    </source>
</evidence>